<reference evidence="1 2" key="1">
    <citation type="submission" date="2021-06" db="EMBL/GenBank/DDBJ databases">
        <title>Caerostris darwini draft genome.</title>
        <authorList>
            <person name="Kono N."/>
            <person name="Arakawa K."/>
        </authorList>
    </citation>
    <scope>NUCLEOTIDE SEQUENCE [LARGE SCALE GENOMIC DNA]</scope>
</reference>
<sequence length="296" mass="34815">MATAPVPFACMENFAFTLFVYEYIDGEAFNIIFDSLNSEEHLILKGAWKTIKKMDDIYGRIFDDYFENLTFDDHFLYSKRDFADFVLRRCHDFCESPSFYNFLLVCLFMCRLLRSQPECLLLVQTAAKCLDIVYSQRYDDFFIANGGLTGMQKYLDETEEEDLSSVICRQANSEEKAILIPTFEDVFEIVTEFDEFDVANFKIGDNVLEYLYTNYYHFDEIQAVRDNLKLSESSMPLNIEDENNTIEFLLEEFDISSEKTVNRIQTKCSYCGEKCFKYLMFQVLFRLHALPEESTK</sequence>
<keyword evidence="2" id="KW-1185">Reference proteome</keyword>
<comment type="caution">
    <text evidence="1">The sequence shown here is derived from an EMBL/GenBank/DDBJ whole genome shotgun (WGS) entry which is preliminary data.</text>
</comment>
<accession>A0AAV4P668</accession>
<evidence type="ECO:0000313" key="2">
    <source>
        <dbReference type="Proteomes" id="UP001054837"/>
    </source>
</evidence>
<protein>
    <submittedName>
        <fullName evidence="1">Uncharacterized protein</fullName>
    </submittedName>
</protein>
<name>A0AAV4P668_9ARAC</name>
<dbReference type="Proteomes" id="UP001054837">
    <property type="component" value="Unassembled WGS sequence"/>
</dbReference>
<dbReference type="EMBL" id="BPLQ01002326">
    <property type="protein sequence ID" value="GIX91424.1"/>
    <property type="molecule type" value="Genomic_DNA"/>
</dbReference>
<gene>
    <name evidence="1" type="ORF">CDAR_477321</name>
</gene>
<proteinExistence type="predicted"/>
<organism evidence="1 2">
    <name type="scientific">Caerostris darwini</name>
    <dbReference type="NCBI Taxonomy" id="1538125"/>
    <lineage>
        <taxon>Eukaryota</taxon>
        <taxon>Metazoa</taxon>
        <taxon>Ecdysozoa</taxon>
        <taxon>Arthropoda</taxon>
        <taxon>Chelicerata</taxon>
        <taxon>Arachnida</taxon>
        <taxon>Araneae</taxon>
        <taxon>Araneomorphae</taxon>
        <taxon>Entelegynae</taxon>
        <taxon>Araneoidea</taxon>
        <taxon>Araneidae</taxon>
        <taxon>Caerostris</taxon>
    </lineage>
</organism>
<dbReference type="AlphaFoldDB" id="A0AAV4P668"/>
<evidence type="ECO:0000313" key="1">
    <source>
        <dbReference type="EMBL" id="GIX91424.1"/>
    </source>
</evidence>